<dbReference type="SMART" id="SM00220">
    <property type="entry name" value="S_TKc"/>
    <property type="match status" value="1"/>
</dbReference>
<dbReference type="Pfam" id="PF00069">
    <property type="entry name" value="Pkinase"/>
    <property type="match status" value="1"/>
</dbReference>
<evidence type="ECO:0000313" key="2">
    <source>
        <dbReference type="EMBL" id="EAX92956.1"/>
    </source>
</evidence>
<gene>
    <name evidence="2" type="ORF">TVAG_416180</name>
</gene>
<dbReference type="Gene3D" id="3.30.200.20">
    <property type="entry name" value="Phosphorylase Kinase, domain 1"/>
    <property type="match status" value="1"/>
</dbReference>
<sequence length="273" mass="32374">MNSSDRELMEREQISLIEVVEATDTITCFKVSWKTYKEPYLLKRISQSVFSKDVFEERMKLYHPNIINKYRYWSYGIYYYYLVDFIQDNIADIVKRHGPLQENMFLNYAQSMLESLNFFHMKRIFFKNILPANYLVDKHNRIRMCDIREMELVSNYKSSNDVFMLGQIFYYMISGVTQDSHGFIPRDQLSDINAFVNNITFPRKISGEVKDLIRRCLNFTEESSIFDILQCQAFKHVPPYRKNRNSVSLNPSATPVAINFNMKPIAIKCGRMI</sequence>
<dbReference type="KEGG" id="tva:4750671"/>
<dbReference type="PANTHER" id="PTHR24362">
    <property type="entry name" value="SERINE/THREONINE-PROTEIN KINASE NEK"/>
    <property type="match status" value="1"/>
</dbReference>
<dbReference type="SUPFAM" id="SSF56112">
    <property type="entry name" value="Protein kinase-like (PK-like)"/>
    <property type="match status" value="1"/>
</dbReference>
<dbReference type="STRING" id="5722.A2FQ49"/>
<dbReference type="Gene3D" id="1.10.510.10">
    <property type="entry name" value="Transferase(Phosphotransferase) domain 1"/>
    <property type="match status" value="1"/>
</dbReference>
<dbReference type="AlphaFoldDB" id="A2FQ49"/>
<evidence type="ECO:0000259" key="1">
    <source>
        <dbReference type="PROSITE" id="PS50011"/>
    </source>
</evidence>
<organism evidence="2 3">
    <name type="scientific">Trichomonas vaginalis (strain ATCC PRA-98 / G3)</name>
    <dbReference type="NCBI Taxonomy" id="412133"/>
    <lineage>
        <taxon>Eukaryota</taxon>
        <taxon>Metamonada</taxon>
        <taxon>Parabasalia</taxon>
        <taxon>Trichomonadida</taxon>
        <taxon>Trichomonadidae</taxon>
        <taxon>Trichomonas</taxon>
    </lineage>
</organism>
<keyword evidence="3" id="KW-1185">Reference proteome</keyword>
<dbReference type="InterPro" id="IPR011009">
    <property type="entry name" value="Kinase-like_dom_sf"/>
</dbReference>
<dbReference type="EMBL" id="DS113938">
    <property type="protein sequence ID" value="EAX92956.1"/>
    <property type="molecule type" value="Genomic_DNA"/>
</dbReference>
<name>A2FQ49_TRIV3</name>
<dbReference type="SMR" id="A2FQ49"/>
<reference evidence="2" key="1">
    <citation type="submission" date="2006-10" db="EMBL/GenBank/DDBJ databases">
        <authorList>
            <person name="Amadeo P."/>
            <person name="Zhao Q."/>
            <person name="Wortman J."/>
            <person name="Fraser-Liggett C."/>
            <person name="Carlton J."/>
        </authorList>
    </citation>
    <scope>NUCLEOTIDE SEQUENCE</scope>
    <source>
        <strain evidence="2">G3</strain>
    </source>
</reference>
<dbReference type="PROSITE" id="PS50011">
    <property type="entry name" value="PROTEIN_KINASE_DOM"/>
    <property type="match status" value="1"/>
</dbReference>
<proteinExistence type="predicted"/>
<dbReference type="InterPro" id="IPR000719">
    <property type="entry name" value="Prot_kinase_dom"/>
</dbReference>
<dbReference type="VEuPathDB" id="TrichDB:TVAGG3_0748350"/>
<evidence type="ECO:0000313" key="3">
    <source>
        <dbReference type="Proteomes" id="UP000001542"/>
    </source>
</evidence>
<dbReference type="RefSeq" id="XP_001305886.1">
    <property type="nucleotide sequence ID" value="XM_001305885.1"/>
</dbReference>
<accession>A2FQ49</accession>
<dbReference type="PANTHER" id="PTHR24362:SF309">
    <property type="entry name" value="PROTEIN KINASE DOMAIN-CONTAINING PROTEIN"/>
    <property type="match status" value="1"/>
</dbReference>
<reference evidence="2" key="2">
    <citation type="journal article" date="2007" name="Science">
        <title>Draft genome sequence of the sexually transmitted pathogen Trichomonas vaginalis.</title>
        <authorList>
            <person name="Carlton J.M."/>
            <person name="Hirt R.P."/>
            <person name="Silva J.C."/>
            <person name="Delcher A.L."/>
            <person name="Schatz M."/>
            <person name="Zhao Q."/>
            <person name="Wortman J.R."/>
            <person name="Bidwell S.L."/>
            <person name="Alsmark U.C.M."/>
            <person name="Besteiro S."/>
            <person name="Sicheritz-Ponten T."/>
            <person name="Noel C.J."/>
            <person name="Dacks J.B."/>
            <person name="Foster P.G."/>
            <person name="Simillion C."/>
            <person name="Van de Peer Y."/>
            <person name="Miranda-Saavedra D."/>
            <person name="Barton G.J."/>
            <person name="Westrop G.D."/>
            <person name="Mueller S."/>
            <person name="Dessi D."/>
            <person name="Fiori P.L."/>
            <person name="Ren Q."/>
            <person name="Paulsen I."/>
            <person name="Zhang H."/>
            <person name="Bastida-Corcuera F.D."/>
            <person name="Simoes-Barbosa A."/>
            <person name="Brown M.T."/>
            <person name="Hayes R.D."/>
            <person name="Mukherjee M."/>
            <person name="Okumura C.Y."/>
            <person name="Schneider R."/>
            <person name="Smith A.J."/>
            <person name="Vanacova S."/>
            <person name="Villalvazo M."/>
            <person name="Haas B.J."/>
            <person name="Pertea M."/>
            <person name="Feldblyum T.V."/>
            <person name="Utterback T.R."/>
            <person name="Shu C.L."/>
            <person name="Osoegawa K."/>
            <person name="de Jong P.J."/>
            <person name="Hrdy I."/>
            <person name="Horvathova L."/>
            <person name="Zubacova Z."/>
            <person name="Dolezal P."/>
            <person name="Malik S.B."/>
            <person name="Logsdon J.M. Jr."/>
            <person name="Henze K."/>
            <person name="Gupta A."/>
            <person name="Wang C.C."/>
            <person name="Dunne R.L."/>
            <person name="Upcroft J.A."/>
            <person name="Upcroft P."/>
            <person name="White O."/>
            <person name="Salzberg S.L."/>
            <person name="Tang P."/>
            <person name="Chiu C.-H."/>
            <person name="Lee Y.-S."/>
            <person name="Embley T.M."/>
            <person name="Coombs G.H."/>
            <person name="Mottram J.C."/>
            <person name="Tachezy J."/>
            <person name="Fraser-Liggett C.M."/>
            <person name="Johnson P.J."/>
        </authorList>
    </citation>
    <scope>NUCLEOTIDE SEQUENCE [LARGE SCALE GENOMIC DNA]</scope>
    <source>
        <strain evidence="2">G3</strain>
    </source>
</reference>
<dbReference type="VEuPathDB" id="TrichDB:TVAG_416180"/>
<protein>
    <submittedName>
        <fullName evidence="2">Protein kinase, putative</fullName>
    </submittedName>
</protein>
<dbReference type="Proteomes" id="UP000001542">
    <property type="component" value="Unassembled WGS sequence"/>
</dbReference>
<feature type="domain" description="Protein kinase" evidence="1">
    <location>
        <begin position="1"/>
        <end position="235"/>
    </location>
</feature>
<dbReference type="GO" id="GO:0005524">
    <property type="term" value="F:ATP binding"/>
    <property type="evidence" value="ECO:0007669"/>
    <property type="project" value="InterPro"/>
</dbReference>
<dbReference type="InParanoid" id="A2FQ49"/>
<keyword evidence="2" id="KW-0808">Transferase</keyword>
<keyword evidence="2" id="KW-0418">Kinase</keyword>
<dbReference type="GO" id="GO:0004672">
    <property type="term" value="F:protein kinase activity"/>
    <property type="evidence" value="ECO:0007669"/>
    <property type="project" value="InterPro"/>
</dbReference>